<gene>
    <name evidence="2" type="ORF">ECRASSUSDP1_LOCUS12438</name>
</gene>
<evidence type="ECO:0000313" key="2">
    <source>
        <dbReference type="EMBL" id="CAI2371118.1"/>
    </source>
</evidence>
<organism evidence="2 3">
    <name type="scientific">Euplotes crassus</name>
    <dbReference type="NCBI Taxonomy" id="5936"/>
    <lineage>
        <taxon>Eukaryota</taxon>
        <taxon>Sar</taxon>
        <taxon>Alveolata</taxon>
        <taxon>Ciliophora</taxon>
        <taxon>Intramacronucleata</taxon>
        <taxon>Spirotrichea</taxon>
        <taxon>Hypotrichia</taxon>
        <taxon>Euplotida</taxon>
        <taxon>Euplotidae</taxon>
        <taxon>Moneuplotes</taxon>
    </lineage>
</organism>
<keyword evidence="3" id="KW-1185">Reference proteome</keyword>
<feature type="region of interest" description="Disordered" evidence="1">
    <location>
        <begin position="122"/>
        <end position="171"/>
    </location>
</feature>
<evidence type="ECO:0000256" key="1">
    <source>
        <dbReference type="SAM" id="MobiDB-lite"/>
    </source>
</evidence>
<feature type="compositionally biased region" description="Basic and acidic residues" evidence="1">
    <location>
        <begin position="127"/>
        <end position="136"/>
    </location>
</feature>
<accession>A0AAD1UP99</accession>
<reference evidence="2" key="1">
    <citation type="submission" date="2023-07" db="EMBL/GenBank/DDBJ databases">
        <authorList>
            <consortium name="AG Swart"/>
            <person name="Singh M."/>
            <person name="Singh A."/>
            <person name="Seah K."/>
            <person name="Emmerich C."/>
        </authorList>
    </citation>
    <scope>NUCLEOTIDE SEQUENCE</scope>
    <source>
        <strain evidence="2">DP1</strain>
    </source>
</reference>
<comment type="caution">
    <text evidence="2">The sequence shown here is derived from an EMBL/GenBank/DDBJ whole genome shotgun (WGS) entry which is preliminary data.</text>
</comment>
<dbReference type="EMBL" id="CAMPGE010012346">
    <property type="protein sequence ID" value="CAI2371118.1"/>
    <property type="molecule type" value="Genomic_DNA"/>
</dbReference>
<sequence length="249" mass="27528">MNRGTRNRRARPGSRTPLGSYKNLPKSNTARLVHKPQASPPQLSKAVGQKLPEMKQIEPLTSEEILLVNLYRKTTLTTSSCAENGDGQKSDKPHNSVLDHIRDIKSEINTMSLKELELLQMSTSGKENSRTEDPLSPHKPPLALEDSKVEHVSIPQEGQSKAKATEGSLQRAESCPLALRDTNHLTIYKNALEDASAQNTLLQHQILASRRKTAQLTLQNAEMKDAIINLTDTLDQLTGGQLVERLSCD</sequence>
<feature type="compositionally biased region" description="Basic residues" evidence="1">
    <location>
        <begin position="1"/>
        <end position="12"/>
    </location>
</feature>
<feature type="region of interest" description="Disordered" evidence="1">
    <location>
        <begin position="1"/>
        <end position="48"/>
    </location>
</feature>
<dbReference type="Proteomes" id="UP001295684">
    <property type="component" value="Unassembled WGS sequence"/>
</dbReference>
<name>A0AAD1UP99_EUPCR</name>
<dbReference type="AlphaFoldDB" id="A0AAD1UP99"/>
<protein>
    <submittedName>
        <fullName evidence="2">Uncharacterized protein</fullName>
    </submittedName>
</protein>
<proteinExistence type="predicted"/>
<evidence type="ECO:0000313" key="3">
    <source>
        <dbReference type="Proteomes" id="UP001295684"/>
    </source>
</evidence>